<dbReference type="SUPFAM" id="SSF47781">
    <property type="entry name" value="RuvA domain 2-like"/>
    <property type="match status" value="1"/>
</dbReference>
<evidence type="ECO:0000256" key="6">
    <source>
        <dbReference type="ARBA" id="ARBA00023242"/>
    </source>
</evidence>
<evidence type="ECO:0000256" key="7">
    <source>
        <dbReference type="SAM" id="MobiDB-lite"/>
    </source>
</evidence>
<keyword evidence="6" id="KW-0539">Nucleus</keyword>
<feature type="domain" description="ERCC1-like central" evidence="8">
    <location>
        <begin position="27"/>
        <end position="140"/>
    </location>
</feature>
<comment type="similarity">
    <text evidence="2">Belongs to the ERCC1/RAD10/SWI10 family.</text>
</comment>
<dbReference type="GO" id="GO:0006302">
    <property type="term" value="P:double-strand break repair"/>
    <property type="evidence" value="ECO:0007669"/>
    <property type="project" value="UniProtKB-ARBA"/>
</dbReference>
<keyword evidence="3" id="KW-0227">DNA damage</keyword>
<dbReference type="GO" id="GO:0006312">
    <property type="term" value="P:mitotic recombination"/>
    <property type="evidence" value="ECO:0007669"/>
    <property type="project" value="TreeGrafter"/>
</dbReference>
<dbReference type="AlphaFoldDB" id="A0A9P1I4R7"/>
<name>A0A9P1I4R7_9PELO</name>
<keyword evidence="4" id="KW-0238">DNA-binding</keyword>
<dbReference type="InterPro" id="IPR047260">
    <property type="entry name" value="ERCC1-like_central_dom"/>
</dbReference>
<accession>A0A9P1I4R7</accession>
<evidence type="ECO:0000313" key="9">
    <source>
        <dbReference type="EMBL" id="CAI5438256.1"/>
    </source>
</evidence>
<dbReference type="GO" id="GO:0070522">
    <property type="term" value="C:ERCC4-ERCC1 complex"/>
    <property type="evidence" value="ECO:0007669"/>
    <property type="project" value="TreeGrafter"/>
</dbReference>
<dbReference type="Proteomes" id="UP001152747">
    <property type="component" value="Unassembled WGS sequence"/>
</dbReference>
<evidence type="ECO:0000256" key="4">
    <source>
        <dbReference type="ARBA" id="ARBA00023125"/>
    </source>
</evidence>
<organism evidence="9 10">
    <name type="scientific">Caenorhabditis angaria</name>
    <dbReference type="NCBI Taxonomy" id="860376"/>
    <lineage>
        <taxon>Eukaryota</taxon>
        <taxon>Metazoa</taxon>
        <taxon>Ecdysozoa</taxon>
        <taxon>Nematoda</taxon>
        <taxon>Chromadorea</taxon>
        <taxon>Rhabditida</taxon>
        <taxon>Rhabditina</taxon>
        <taxon>Rhabditomorpha</taxon>
        <taxon>Rhabditoidea</taxon>
        <taxon>Rhabditidae</taxon>
        <taxon>Peloderinae</taxon>
        <taxon>Caenorhabditis</taxon>
    </lineage>
</organism>
<dbReference type="GO" id="GO:0000110">
    <property type="term" value="C:nucleotide-excision repair factor 1 complex"/>
    <property type="evidence" value="ECO:0007669"/>
    <property type="project" value="TreeGrafter"/>
</dbReference>
<dbReference type="GO" id="GO:0070914">
    <property type="term" value="P:UV-damage excision repair"/>
    <property type="evidence" value="ECO:0007669"/>
    <property type="project" value="TreeGrafter"/>
</dbReference>
<dbReference type="NCBIfam" id="TIGR00597">
    <property type="entry name" value="rad10"/>
    <property type="match status" value="1"/>
</dbReference>
<dbReference type="InterPro" id="IPR010994">
    <property type="entry name" value="RuvA_2-like"/>
</dbReference>
<evidence type="ECO:0000256" key="5">
    <source>
        <dbReference type="ARBA" id="ARBA00023204"/>
    </source>
</evidence>
<dbReference type="EMBL" id="CANHGI010000001">
    <property type="protein sequence ID" value="CAI5438256.1"/>
    <property type="molecule type" value="Genomic_DNA"/>
</dbReference>
<dbReference type="CDD" id="cd22325">
    <property type="entry name" value="ERCC1_C-like"/>
    <property type="match status" value="1"/>
</dbReference>
<evidence type="ECO:0000313" key="10">
    <source>
        <dbReference type="Proteomes" id="UP001152747"/>
    </source>
</evidence>
<dbReference type="InterPro" id="IPR011335">
    <property type="entry name" value="Restrct_endonuc-II-like"/>
</dbReference>
<keyword evidence="10" id="KW-1185">Reference proteome</keyword>
<dbReference type="Gene3D" id="3.40.50.10130">
    <property type="match status" value="1"/>
</dbReference>
<evidence type="ECO:0000256" key="2">
    <source>
        <dbReference type="ARBA" id="ARBA00008283"/>
    </source>
</evidence>
<dbReference type="Pfam" id="PF03834">
    <property type="entry name" value="Rad10"/>
    <property type="match status" value="1"/>
</dbReference>
<dbReference type="GO" id="GO:0003684">
    <property type="term" value="F:damaged DNA binding"/>
    <property type="evidence" value="ECO:0007669"/>
    <property type="project" value="InterPro"/>
</dbReference>
<comment type="caution">
    <text evidence="9">The sequence shown here is derived from an EMBL/GenBank/DDBJ whole genome shotgun (WGS) entry which is preliminary data.</text>
</comment>
<protein>
    <recommendedName>
        <fullName evidence="8">ERCC1-like central domain-containing protein</fullName>
    </recommendedName>
</protein>
<feature type="compositionally biased region" description="Low complexity" evidence="7">
    <location>
        <begin position="1"/>
        <end position="18"/>
    </location>
</feature>
<sequence length="228" mass="25724">MEDEQSSSSSITASTNQSGISTSGSLIVNRRRQEGNPVLKYVRNVRYEWGDIAPDFECGSTFAVIYLSFKYHKMHPNYVYSRLSARAENNYKNKVLLAFCNVEEPRHVLRELNMMCYRQSWTLVVCYSVEEAAEYIENFKLSQSKDVTFKKPNQSATDDARQKALEAAIGILTSARNISKTDAQRLLFNFGTLENICKADESQLALSPGLGPIKAKNLHAFLRCPLSS</sequence>
<dbReference type="InterPro" id="IPR004579">
    <property type="entry name" value="ERCC1/RAD10/SWI10"/>
</dbReference>
<dbReference type="PANTHER" id="PTHR12749:SF0">
    <property type="entry name" value="DNA EXCISION REPAIR PROTEIN ERCC-1"/>
    <property type="match status" value="1"/>
</dbReference>
<feature type="region of interest" description="Disordered" evidence="7">
    <location>
        <begin position="1"/>
        <end position="26"/>
    </location>
</feature>
<comment type="subcellular location">
    <subcellularLocation>
        <location evidence="1">Nucleus</location>
    </subcellularLocation>
</comment>
<dbReference type="OrthoDB" id="10262814at2759"/>
<proteinExistence type="inferred from homology"/>
<dbReference type="SUPFAM" id="SSF52980">
    <property type="entry name" value="Restriction endonuclease-like"/>
    <property type="match status" value="1"/>
</dbReference>
<evidence type="ECO:0000259" key="8">
    <source>
        <dbReference type="Pfam" id="PF03834"/>
    </source>
</evidence>
<dbReference type="GO" id="GO:0003697">
    <property type="term" value="F:single-stranded DNA binding"/>
    <property type="evidence" value="ECO:0007669"/>
    <property type="project" value="TreeGrafter"/>
</dbReference>
<keyword evidence="5" id="KW-0234">DNA repair</keyword>
<dbReference type="PANTHER" id="PTHR12749">
    <property type="entry name" value="EXCISION REPAIR CROSS-COMPLEMENTING 1 ERCC1"/>
    <property type="match status" value="1"/>
</dbReference>
<evidence type="ECO:0000256" key="1">
    <source>
        <dbReference type="ARBA" id="ARBA00004123"/>
    </source>
</evidence>
<reference evidence="9" key="1">
    <citation type="submission" date="2022-11" db="EMBL/GenBank/DDBJ databases">
        <authorList>
            <person name="Kikuchi T."/>
        </authorList>
    </citation>
    <scope>NUCLEOTIDE SEQUENCE</scope>
    <source>
        <strain evidence="9">PS1010</strain>
    </source>
</reference>
<dbReference type="Pfam" id="PF14520">
    <property type="entry name" value="HHH_5"/>
    <property type="match status" value="1"/>
</dbReference>
<evidence type="ECO:0000256" key="3">
    <source>
        <dbReference type="ARBA" id="ARBA00022763"/>
    </source>
</evidence>
<dbReference type="Gene3D" id="1.10.150.20">
    <property type="entry name" value="5' to 3' exonuclease, C-terminal subdomain"/>
    <property type="match status" value="1"/>
</dbReference>
<gene>
    <name evidence="9" type="ORF">CAMP_LOCUS893</name>
</gene>